<comment type="caution">
    <text evidence="3">The sequence shown here is derived from an EMBL/GenBank/DDBJ whole genome shotgun (WGS) entry which is preliminary data.</text>
</comment>
<name>A0AAD9ZGU8_9LECA</name>
<dbReference type="EMBL" id="JASNWA010000003">
    <property type="protein sequence ID" value="KAK3178949.1"/>
    <property type="molecule type" value="Genomic_DNA"/>
</dbReference>
<dbReference type="InterPro" id="IPR024079">
    <property type="entry name" value="MetalloPept_cat_dom_sf"/>
</dbReference>
<dbReference type="AlphaFoldDB" id="A0AAD9ZGU8"/>
<evidence type="ECO:0000256" key="2">
    <source>
        <dbReference type="SAM" id="SignalP"/>
    </source>
</evidence>
<reference evidence="3" key="1">
    <citation type="submission" date="2022-11" db="EMBL/GenBank/DDBJ databases">
        <title>Chromosomal genome sequence assembly and mating type (MAT) locus characterization of the leprose asexual lichenized fungus Lepraria neglecta (Nyl.) Erichsen.</title>
        <authorList>
            <person name="Allen J.L."/>
            <person name="Pfeffer B."/>
        </authorList>
    </citation>
    <scope>NUCLEOTIDE SEQUENCE</scope>
    <source>
        <strain evidence="3">Allen 5258</strain>
    </source>
</reference>
<organism evidence="3 4">
    <name type="scientific">Lepraria neglecta</name>
    <dbReference type="NCBI Taxonomy" id="209136"/>
    <lineage>
        <taxon>Eukaryota</taxon>
        <taxon>Fungi</taxon>
        <taxon>Dikarya</taxon>
        <taxon>Ascomycota</taxon>
        <taxon>Pezizomycotina</taxon>
        <taxon>Lecanoromycetes</taxon>
        <taxon>OSLEUM clade</taxon>
        <taxon>Lecanoromycetidae</taxon>
        <taxon>Lecanorales</taxon>
        <taxon>Lecanorineae</taxon>
        <taxon>Stereocaulaceae</taxon>
        <taxon>Lepraria</taxon>
    </lineage>
</organism>
<feature type="region of interest" description="Disordered" evidence="1">
    <location>
        <begin position="340"/>
        <end position="368"/>
    </location>
</feature>
<evidence type="ECO:0000313" key="4">
    <source>
        <dbReference type="Proteomes" id="UP001276659"/>
    </source>
</evidence>
<keyword evidence="4" id="KW-1185">Reference proteome</keyword>
<feature type="chain" id="PRO_5042157866" description="Lysine-specific metallo-endopeptidase domain-containing protein" evidence="2">
    <location>
        <begin position="20"/>
        <end position="543"/>
    </location>
</feature>
<feature type="signal peptide" evidence="2">
    <location>
        <begin position="1"/>
        <end position="19"/>
    </location>
</feature>
<gene>
    <name evidence="3" type="ORF">OEA41_001087</name>
</gene>
<proteinExistence type="predicted"/>
<dbReference type="GO" id="GO:0008237">
    <property type="term" value="F:metallopeptidase activity"/>
    <property type="evidence" value="ECO:0007669"/>
    <property type="project" value="InterPro"/>
</dbReference>
<dbReference type="Gene3D" id="3.40.390.10">
    <property type="entry name" value="Collagenase (Catalytic Domain)"/>
    <property type="match status" value="1"/>
</dbReference>
<sequence length="543" mass="58990">MHKLLNVALLASCVTVVAALPAPSQAEVYAIDTTTPPGSEPTFTVAKRRRTFNCNQDERLKGIEAQAWADAGAMAGIANQYDSGNQWQPAMNYWMGADSTKAENFYKIIAALENEQKIHHPNWLFPEAVVDMYCGDTHPTRKNICRPQQNPRDPGGPLVTAFASSWVVRGSFYNTYNIVLCPRFFREKTSLESILYDMNNGKKSASNASEYKFSWGHTIYHELMHLDPVIAAEEVWDVTYGACTVAKLANQNGCNYSPVSWNPPGWKSERGDPHTLINADSWAFFASGVYFQKAAKLNEPGRPLNDCGIYSGENLANFTYPGTEYDPEGILLSTEDAPPDIINLQVPPDPAPENTPPNDPSTPALPYTLSSLPTGLATPFDAEEYFATYVPAASSSVPPPASTTAPSASPPAYATGTCAFHLIETQTCGGDSNNLYAIVKLVDANKADIGDTPVNNDNPLGAPINAADPYSFDSKLPNPIVIVGEHQNDYVQFTYGALSWQSKTPNGGANCNNGGWDPRDGPVCSPRFGDQPAVNNMDCFFPC</sequence>
<evidence type="ECO:0000256" key="1">
    <source>
        <dbReference type="SAM" id="MobiDB-lite"/>
    </source>
</evidence>
<evidence type="ECO:0008006" key="5">
    <source>
        <dbReference type="Google" id="ProtNLM"/>
    </source>
</evidence>
<evidence type="ECO:0000313" key="3">
    <source>
        <dbReference type="EMBL" id="KAK3178949.1"/>
    </source>
</evidence>
<accession>A0AAD9ZGU8</accession>
<keyword evidence="2" id="KW-0732">Signal</keyword>
<protein>
    <recommendedName>
        <fullName evidence="5">Lysine-specific metallo-endopeptidase domain-containing protein</fullName>
    </recommendedName>
</protein>
<feature type="compositionally biased region" description="Pro residues" evidence="1">
    <location>
        <begin position="347"/>
        <end position="360"/>
    </location>
</feature>
<dbReference type="Proteomes" id="UP001276659">
    <property type="component" value="Unassembled WGS sequence"/>
</dbReference>